<protein>
    <submittedName>
        <fullName evidence="2">Uncharacterized protein</fullName>
    </submittedName>
</protein>
<reference evidence="2" key="1">
    <citation type="submission" date="2022-11" db="UniProtKB">
        <authorList>
            <consortium name="WormBaseParasite"/>
        </authorList>
    </citation>
    <scope>IDENTIFICATION</scope>
</reference>
<evidence type="ECO:0000313" key="1">
    <source>
        <dbReference type="Proteomes" id="UP000887565"/>
    </source>
</evidence>
<dbReference type="AlphaFoldDB" id="A0A915J274"/>
<evidence type="ECO:0000313" key="2">
    <source>
        <dbReference type="WBParaSite" id="nRc.2.0.1.t20214-RA"/>
    </source>
</evidence>
<accession>A0A915J274</accession>
<proteinExistence type="predicted"/>
<keyword evidence="1" id="KW-1185">Reference proteome</keyword>
<organism evidence="1 2">
    <name type="scientific">Romanomermis culicivorax</name>
    <name type="common">Nematode worm</name>
    <dbReference type="NCBI Taxonomy" id="13658"/>
    <lineage>
        <taxon>Eukaryota</taxon>
        <taxon>Metazoa</taxon>
        <taxon>Ecdysozoa</taxon>
        <taxon>Nematoda</taxon>
        <taxon>Enoplea</taxon>
        <taxon>Dorylaimia</taxon>
        <taxon>Mermithida</taxon>
        <taxon>Mermithoidea</taxon>
        <taxon>Mermithidae</taxon>
        <taxon>Romanomermis</taxon>
    </lineage>
</organism>
<name>A0A915J274_ROMCU</name>
<sequence>MPAKKGKEGRRETVEIYRSIKYSTDHRGIMADSLTDYGLPEYIVFTVIGAILTELLQHKFALKTSATEEGNFQ</sequence>
<dbReference type="Proteomes" id="UP000887565">
    <property type="component" value="Unplaced"/>
</dbReference>
<dbReference type="WBParaSite" id="nRc.2.0.1.t20214-RA">
    <property type="protein sequence ID" value="nRc.2.0.1.t20214-RA"/>
    <property type="gene ID" value="nRc.2.0.1.g20214"/>
</dbReference>